<sequence length="229" mass="24959">MQQDHSQHQQQQDNPIGPEQQRRFRRLALNNEAIQSLPTILTVGRVCSIPILMALWFSPLQNVPEMCAGIFAAAAFTDWLDGYLARRLKADSAFGAFLDPVADKLMVAAVLILLSSQPLGAGPFAGNAWLLPLLSTAIIGREITMSALREWAASLGSEAYSSVAVSSWGKWKTATQMISLTLLLLSCRGGEGAVIYYSAAAGPPLLCVAAFLTVWSLKNYMQALWKYLK</sequence>
<evidence type="ECO:0000256" key="13">
    <source>
        <dbReference type="SAM" id="Phobius"/>
    </source>
</evidence>
<dbReference type="GO" id="GO:0030145">
    <property type="term" value="F:manganese ion binding"/>
    <property type="evidence" value="ECO:0007669"/>
    <property type="project" value="UniProtKB-ARBA"/>
</dbReference>
<evidence type="ECO:0000313" key="14">
    <source>
        <dbReference type="EMBL" id="KAK9822070.1"/>
    </source>
</evidence>
<dbReference type="PIRSF" id="PIRSF000847">
    <property type="entry name" value="Phos_ph_gly_syn"/>
    <property type="match status" value="1"/>
</dbReference>
<dbReference type="AlphaFoldDB" id="A0AAW1QL01"/>
<dbReference type="GO" id="GO:0045995">
    <property type="term" value="P:regulation of embryonic development"/>
    <property type="evidence" value="ECO:0007669"/>
    <property type="project" value="UniProtKB-ARBA"/>
</dbReference>
<evidence type="ECO:0000256" key="8">
    <source>
        <dbReference type="ARBA" id="ARBA00023098"/>
    </source>
</evidence>
<dbReference type="GO" id="GO:0008444">
    <property type="term" value="F:CDP-diacylglycerol-glycerol-3-phosphate 3-phosphatidyltransferase activity"/>
    <property type="evidence" value="ECO:0007669"/>
    <property type="project" value="InterPro"/>
</dbReference>
<dbReference type="Gene3D" id="1.20.120.1760">
    <property type="match status" value="1"/>
</dbReference>
<comment type="caution">
    <text evidence="14">The sequence shown here is derived from an EMBL/GenBank/DDBJ whole genome shotgun (WGS) entry which is preliminary data.</text>
</comment>
<keyword evidence="5 12" id="KW-0808">Transferase</keyword>
<keyword evidence="15" id="KW-1185">Reference proteome</keyword>
<dbReference type="InterPro" id="IPR004570">
    <property type="entry name" value="Phosphatidylglycerol_P_synth"/>
</dbReference>
<dbReference type="GO" id="GO:0005737">
    <property type="term" value="C:cytoplasm"/>
    <property type="evidence" value="ECO:0007669"/>
    <property type="project" value="UniProtKB-ARBA"/>
</dbReference>
<dbReference type="Proteomes" id="UP001438707">
    <property type="component" value="Unassembled WGS sequence"/>
</dbReference>
<feature type="transmembrane region" description="Helical" evidence="13">
    <location>
        <begin position="194"/>
        <end position="217"/>
    </location>
</feature>
<evidence type="ECO:0000256" key="4">
    <source>
        <dbReference type="ARBA" id="ARBA00022516"/>
    </source>
</evidence>
<evidence type="ECO:0000256" key="2">
    <source>
        <dbReference type="ARBA" id="ARBA00004141"/>
    </source>
</evidence>
<dbReference type="InterPro" id="IPR048254">
    <property type="entry name" value="CDP_ALCOHOL_P_TRANSF_CS"/>
</dbReference>
<name>A0AAW1QL01_9CHLO</name>
<dbReference type="EMBL" id="JALJOS010000034">
    <property type="protein sequence ID" value="KAK9822070.1"/>
    <property type="molecule type" value="Genomic_DNA"/>
</dbReference>
<keyword evidence="6 13" id="KW-0812">Transmembrane</keyword>
<dbReference type="FunFam" id="1.20.120.1760:FF:000008">
    <property type="entry name" value="CDP-diacylglycerol--glycerol-3-phosphate 3-phosphatidyltransferase 2"/>
    <property type="match status" value="1"/>
</dbReference>
<gene>
    <name evidence="14" type="ORF">WJX74_004783</name>
</gene>
<dbReference type="GO" id="GO:0016020">
    <property type="term" value="C:membrane"/>
    <property type="evidence" value="ECO:0007669"/>
    <property type="project" value="UniProtKB-SubCell"/>
</dbReference>
<evidence type="ECO:0000256" key="6">
    <source>
        <dbReference type="ARBA" id="ARBA00022692"/>
    </source>
</evidence>
<keyword evidence="8" id="KW-0443">Lipid metabolism</keyword>
<comment type="cofactor">
    <cofactor evidence="1">
        <name>Mn(2+)</name>
        <dbReference type="ChEBI" id="CHEBI:29035"/>
    </cofactor>
</comment>
<evidence type="ECO:0000256" key="10">
    <source>
        <dbReference type="ARBA" id="ARBA00023209"/>
    </source>
</evidence>
<dbReference type="PANTHER" id="PTHR14269:SF62">
    <property type="entry name" value="CDP-DIACYLGLYCEROL--GLYCEROL-3-PHOSPHATE 3-PHOSPHATIDYLTRANSFERASE 1, CHLOROPLASTIC"/>
    <property type="match status" value="1"/>
</dbReference>
<dbReference type="Pfam" id="PF01066">
    <property type="entry name" value="CDP-OH_P_transf"/>
    <property type="match status" value="1"/>
</dbReference>
<comment type="subcellular location">
    <subcellularLocation>
        <location evidence="2">Membrane</location>
        <topology evidence="2">Multi-pass membrane protein</topology>
    </subcellularLocation>
</comment>
<keyword evidence="11" id="KW-1208">Phospholipid metabolism</keyword>
<evidence type="ECO:0008006" key="16">
    <source>
        <dbReference type="Google" id="ProtNLM"/>
    </source>
</evidence>
<dbReference type="GO" id="GO:0006655">
    <property type="term" value="P:phosphatidylglycerol biosynthetic process"/>
    <property type="evidence" value="ECO:0007669"/>
    <property type="project" value="UniProtKB-ARBA"/>
</dbReference>
<accession>A0AAW1QL01</accession>
<dbReference type="InterPro" id="IPR050324">
    <property type="entry name" value="CDP-alcohol_PTase-I"/>
</dbReference>
<keyword evidence="4" id="KW-0444">Lipid biosynthesis</keyword>
<organism evidence="14 15">
    <name type="scientific">Apatococcus lobatus</name>
    <dbReference type="NCBI Taxonomy" id="904363"/>
    <lineage>
        <taxon>Eukaryota</taxon>
        <taxon>Viridiplantae</taxon>
        <taxon>Chlorophyta</taxon>
        <taxon>core chlorophytes</taxon>
        <taxon>Trebouxiophyceae</taxon>
        <taxon>Chlorellales</taxon>
        <taxon>Chlorellaceae</taxon>
        <taxon>Apatococcus</taxon>
    </lineage>
</organism>
<reference evidence="14 15" key="1">
    <citation type="journal article" date="2024" name="Nat. Commun.">
        <title>Phylogenomics reveals the evolutionary origins of lichenization in chlorophyte algae.</title>
        <authorList>
            <person name="Puginier C."/>
            <person name="Libourel C."/>
            <person name="Otte J."/>
            <person name="Skaloud P."/>
            <person name="Haon M."/>
            <person name="Grisel S."/>
            <person name="Petersen M."/>
            <person name="Berrin J.G."/>
            <person name="Delaux P.M."/>
            <person name="Dal Grande F."/>
            <person name="Keller J."/>
        </authorList>
    </citation>
    <scope>NUCLEOTIDE SEQUENCE [LARGE SCALE GENOMIC DNA]</scope>
    <source>
        <strain evidence="14 15">SAG 2145</strain>
    </source>
</reference>
<evidence type="ECO:0000313" key="15">
    <source>
        <dbReference type="Proteomes" id="UP001438707"/>
    </source>
</evidence>
<evidence type="ECO:0000256" key="9">
    <source>
        <dbReference type="ARBA" id="ARBA00023136"/>
    </source>
</evidence>
<dbReference type="NCBIfam" id="TIGR00560">
    <property type="entry name" value="pgsA"/>
    <property type="match status" value="1"/>
</dbReference>
<keyword evidence="10" id="KW-0594">Phospholipid biosynthesis</keyword>
<comment type="similarity">
    <text evidence="3 12">Belongs to the CDP-alcohol phosphatidyltransferase class-I family.</text>
</comment>
<protein>
    <recommendedName>
        <fullName evidence="16">CDP-diacylglycerol--glycerol-3-phosphate 3-phosphatidyltransferase</fullName>
    </recommendedName>
</protein>
<keyword evidence="7 13" id="KW-1133">Transmembrane helix</keyword>
<evidence type="ECO:0000256" key="3">
    <source>
        <dbReference type="ARBA" id="ARBA00010441"/>
    </source>
</evidence>
<proteinExistence type="inferred from homology"/>
<dbReference type="InterPro" id="IPR043130">
    <property type="entry name" value="CDP-OH_PTrfase_TM_dom"/>
</dbReference>
<evidence type="ECO:0000256" key="11">
    <source>
        <dbReference type="ARBA" id="ARBA00023264"/>
    </source>
</evidence>
<evidence type="ECO:0000256" key="1">
    <source>
        <dbReference type="ARBA" id="ARBA00001936"/>
    </source>
</evidence>
<evidence type="ECO:0000256" key="7">
    <source>
        <dbReference type="ARBA" id="ARBA00022989"/>
    </source>
</evidence>
<dbReference type="InterPro" id="IPR000462">
    <property type="entry name" value="CDP-OH_P_trans"/>
</dbReference>
<keyword evidence="9 13" id="KW-0472">Membrane</keyword>
<evidence type="ECO:0000256" key="12">
    <source>
        <dbReference type="RuleBase" id="RU003750"/>
    </source>
</evidence>
<dbReference type="PROSITE" id="PS00379">
    <property type="entry name" value="CDP_ALCOHOL_P_TRANSF"/>
    <property type="match status" value="1"/>
</dbReference>
<evidence type="ECO:0000256" key="5">
    <source>
        <dbReference type="ARBA" id="ARBA00022679"/>
    </source>
</evidence>
<dbReference type="PANTHER" id="PTHR14269">
    <property type="entry name" value="CDP-DIACYLGLYCEROL--GLYCEROL-3-PHOSPHATE 3-PHOSPHATIDYLTRANSFERASE-RELATED"/>
    <property type="match status" value="1"/>
</dbReference>